<comment type="caution">
    <text evidence="1">The sequence shown here is derived from an EMBL/GenBank/DDBJ whole genome shotgun (WGS) entry which is preliminary data.</text>
</comment>
<keyword evidence="2" id="KW-1185">Reference proteome</keyword>
<gene>
    <name evidence="1" type="ORF">LKE05_09915</name>
</gene>
<dbReference type="AlphaFoldDB" id="A0AAE3DZH8"/>
<organism evidence="1 2">
    <name type="scientific">Hominilimicola fabiformis</name>
    <dbReference type="NCBI Taxonomy" id="2885356"/>
    <lineage>
        <taxon>Bacteria</taxon>
        <taxon>Bacillati</taxon>
        <taxon>Bacillota</taxon>
        <taxon>Clostridia</taxon>
        <taxon>Eubacteriales</taxon>
        <taxon>Oscillospiraceae</taxon>
        <taxon>Hominilimicola</taxon>
    </lineage>
</organism>
<sequence length="60" mass="7157">MRRLPTEEEKKLRDIFKPYINGYNEKQPLTSDAPPEAVEAFEKWKELSLRLDKEAEALFF</sequence>
<reference evidence="1 2" key="1">
    <citation type="submission" date="2021-10" db="EMBL/GenBank/DDBJ databases">
        <title>Anaerobic single-cell dispensing facilitates the cultivation of human gut bacteria.</title>
        <authorList>
            <person name="Afrizal A."/>
        </authorList>
    </citation>
    <scope>NUCLEOTIDE SEQUENCE [LARGE SCALE GENOMIC DNA]</scope>
    <source>
        <strain evidence="1 2">CLA-AA-H232</strain>
    </source>
</reference>
<accession>A0AAE3DZH8</accession>
<protein>
    <submittedName>
        <fullName evidence="1">Uncharacterized protein</fullName>
    </submittedName>
</protein>
<dbReference type="RefSeq" id="WP_308456714.1">
    <property type="nucleotide sequence ID" value="NZ_JAJEQM010000013.1"/>
</dbReference>
<evidence type="ECO:0000313" key="1">
    <source>
        <dbReference type="EMBL" id="MCC2211100.1"/>
    </source>
</evidence>
<proteinExistence type="predicted"/>
<dbReference type="EMBL" id="JAJEQM010000013">
    <property type="protein sequence ID" value="MCC2211100.1"/>
    <property type="molecule type" value="Genomic_DNA"/>
</dbReference>
<dbReference type="Proteomes" id="UP001198242">
    <property type="component" value="Unassembled WGS sequence"/>
</dbReference>
<evidence type="ECO:0000313" key="2">
    <source>
        <dbReference type="Proteomes" id="UP001198242"/>
    </source>
</evidence>
<name>A0AAE3DZH8_9FIRM</name>